<dbReference type="CDD" id="cd00051">
    <property type="entry name" value="EFh"/>
    <property type="match status" value="1"/>
</dbReference>
<dbReference type="PROSITE" id="PS00018">
    <property type="entry name" value="EF_HAND_1"/>
    <property type="match status" value="2"/>
</dbReference>
<accession>A0AAF5DEQ7</accession>
<feature type="compositionally biased region" description="Polar residues" evidence="15">
    <location>
        <begin position="60"/>
        <end position="74"/>
    </location>
</feature>
<feature type="domain" description="EF-hand" evidence="17">
    <location>
        <begin position="739"/>
        <end position="774"/>
    </location>
</feature>
<comment type="subcellular location">
    <subcellularLocation>
        <location evidence="2">Membrane</location>
    </subcellularLocation>
</comment>
<dbReference type="WBParaSite" id="TCONS_00011305.p1">
    <property type="protein sequence ID" value="TCONS_00011305.p1"/>
    <property type="gene ID" value="XLOC_005588"/>
</dbReference>
<dbReference type="Pfam" id="PF00149">
    <property type="entry name" value="Metallophos"/>
    <property type="match status" value="1"/>
</dbReference>
<comment type="catalytic activity">
    <reaction evidence="14">
        <text>O-phospho-L-threonyl-[protein] + H2O = L-threonyl-[protein] + phosphate</text>
        <dbReference type="Rhea" id="RHEA:47004"/>
        <dbReference type="Rhea" id="RHEA-COMP:11060"/>
        <dbReference type="Rhea" id="RHEA-COMP:11605"/>
        <dbReference type="ChEBI" id="CHEBI:15377"/>
        <dbReference type="ChEBI" id="CHEBI:30013"/>
        <dbReference type="ChEBI" id="CHEBI:43474"/>
        <dbReference type="ChEBI" id="CHEBI:61977"/>
        <dbReference type="EC" id="3.1.3.16"/>
    </reaction>
</comment>
<name>A0AAF5DEQ7_STRER</name>
<comment type="similarity">
    <text evidence="3 14">Belongs to the PPP phosphatase family.</text>
</comment>
<dbReference type="InterPro" id="IPR006186">
    <property type="entry name" value="Ser/Thr-sp_prot-phosphatase"/>
</dbReference>
<dbReference type="InterPro" id="IPR051134">
    <property type="entry name" value="PPP_phosphatase"/>
</dbReference>
<sequence>KKKDKKSILKINLKQSYYIENIYRNYNGNHNFTNNNKKTGSVELTVNRQSRINPKPNIIPSLNSNTSNNLKITTNKNQNNSSSSSNNNERKSRSINNKNASITNNIKVKQVANAETANSNNNKDKNDNNGGSDMSYYNNFTTKKESDIVSNVINYNKTRTIKSAILIQKWYRRCLARLEARRKATWTIFTALEYAGEQDQIKLYNFFSDIISAMISQENISQNNGKFNNALAEFTKPNDLTEMERLLLDATNPDKVKIEKSYKGPHIQLPLKNHHVEEMIDHFRNNKTLHIKYLFLIFHEARKILKAMPTVVEASTSISKQITVCGDLHGKFDDLCIILYKNGFPSTENPYVFNGDFVDRGGQSIEIFIILMSFLVLNPTSFVVNRGNHEDHIMNLRYGFVKEISAKYKDYTNSVLKLIDDIYSWLPLATIIENQIFVTHGGISNKIDLEKLKNLQRQKYISVLRPPINEDKGTGKKGINSEEWGLVLDMLWSDPKAQNGCTPNVFRGGGSYFGPDITKEFLDKYNLKLIVRSHECKYEGYEYMHNNTCLTIFSASNYYETGSNRGAYVKFMGSPLQPHFIQYMATKIHRKTTVRERISLVEESAIKDLREKIAAHNSELQRELALLDPHDTGKISLHQWCQIVSNTTKLNVPWRALAPKLVKVDSDGKSVFYKNIPTVKFGREARDKDSAGITETFYRHKNILETLFRFMDKDNSGKLSMQEFFEGCEVLGEFTKLSFSTEDIKEIAESIDFNKDGFIDLNELMEAFRLLYKKVYQYIVKMSLMPWASRLCASTKLHAIAGRTLKTSSRILTIDSKTPIQKFGWNYLQTQKALKRPLSPSIGIYQMQLTWGLSGLSRISGSIMGGVLVVGGAGFALLPFNFTQFCELIESFHIPSPILDAFKFVIAFPIVYHIFNGIRFLGYEFGIGADLATIYKTGYLVVGLSAAIALYCVLNSPKRPIKEVLKN</sequence>
<dbReference type="PANTHER" id="PTHR45668:SF3">
    <property type="entry name" value="SERINE_THREONINE-PROTEIN PHOSPHATASE RDGC"/>
    <property type="match status" value="1"/>
</dbReference>
<dbReference type="InterPro" id="IPR013235">
    <property type="entry name" value="PPP_dom"/>
</dbReference>
<keyword evidence="6" id="KW-0479">Metal-binding</keyword>
<dbReference type="InterPro" id="IPR000701">
    <property type="entry name" value="SuccDH_FuR_B_TM-su"/>
</dbReference>
<dbReference type="PROSITE" id="PS00125">
    <property type="entry name" value="SER_THR_PHOSPHATASE"/>
    <property type="match status" value="1"/>
</dbReference>
<keyword evidence="5 16" id="KW-0812">Transmembrane</keyword>
<keyword evidence="13" id="KW-0464">Manganese</keyword>
<keyword evidence="8 14" id="KW-0378">Hydrolase</keyword>
<evidence type="ECO:0000313" key="18">
    <source>
        <dbReference type="Proteomes" id="UP000035681"/>
    </source>
</evidence>
<feature type="transmembrane region" description="Helical" evidence="16">
    <location>
        <begin position="934"/>
        <end position="954"/>
    </location>
</feature>
<dbReference type="GO" id="GO:0005509">
    <property type="term" value="F:calcium ion binding"/>
    <property type="evidence" value="ECO:0007669"/>
    <property type="project" value="InterPro"/>
</dbReference>
<dbReference type="Pfam" id="PF01127">
    <property type="entry name" value="Sdh_cyt"/>
    <property type="match status" value="1"/>
</dbReference>
<evidence type="ECO:0000256" key="14">
    <source>
        <dbReference type="RuleBase" id="RU004273"/>
    </source>
</evidence>
<feature type="region of interest" description="Disordered" evidence="15">
    <location>
        <begin position="48"/>
        <end position="137"/>
    </location>
</feature>
<dbReference type="Gene3D" id="1.20.1300.10">
    <property type="entry name" value="Fumarate reductase/succinate dehydrogenase, transmembrane subunit"/>
    <property type="match status" value="1"/>
</dbReference>
<dbReference type="SUPFAM" id="SSF56300">
    <property type="entry name" value="Metallo-dependent phosphatases"/>
    <property type="match status" value="1"/>
</dbReference>
<dbReference type="SUPFAM" id="SSF47473">
    <property type="entry name" value="EF-hand"/>
    <property type="match status" value="1"/>
</dbReference>
<dbReference type="CDD" id="cd23767">
    <property type="entry name" value="IQCD"/>
    <property type="match status" value="1"/>
</dbReference>
<dbReference type="Pfam" id="PF08321">
    <property type="entry name" value="PPP5"/>
    <property type="match status" value="1"/>
</dbReference>
<dbReference type="Pfam" id="PF13499">
    <property type="entry name" value="EF-hand_7"/>
    <property type="match status" value="1"/>
</dbReference>
<dbReference type="GO" id="GO:0016020">
    <property type="term" value="C:membrane"/>
    <property type="evidence" value="ECO:0007669"/>
    <property type="project" value="UniProtKB-SubCell"/>
</dbReference>
<evidence type="ECO:0000256" key="1">
    <source>
        <dbReference type="ARBA" id="ARBA00001936"/>
    </source>
</evidence>
<feature type="transmembrane region" description="Helical" evidence="16">
    <location>
        <begin position="859"/>
        <end position="880"/>
    </location>
</feature>
<dbReference type="SMART" id="SM00054">
    <property type="entry name" value="EFh"/>
    <property type="match status" value="3"/>
</dbReference>
<evidence type="ECO:0000256" key="8">
    <source>
        <dbReference type="ARBA" id="ARBA00022801"/>
    </source>
</evidence>
<feature type="compositionally biased region" description="Polar residues" evidence="15">
    <location>
        <begin position="100"/>
        <end position="117"/>
    </location>
</feature>
<comment type="cofactor">
    <cofactor evidence="1">
        <name>Mn(2+)</name>
        <dbReference type="ChEBI" id="CHEBI:29035"/>
    </cofactor>
</comment>
<dbReference type="GO" id="GO:0006099">
    <property type="term" value="P:tricarboxylic acid cycle"/>
    <property type="evidence" value="ECO:0007669"/>
    <property type="project" value="InterPro"/>
</dbReference>
<dbReference type="InterPro" id="IPR029052">
    <property type="entry name" value="Metallo-depent_PP-like"/>
</dbReference>
<evidence type="ECO:0000256" key="10">
    <source>
        <dbReference type="ARBA" id="ARBA00022989"/>
    </source>
</evidence>
<organism evidence="18 19">
    <name type="scientific">Strongyloides stercoralis</name>
    <name type="common">Threadworm</name>
    <dbReference type="NCBI Taxonomy" id="6248"/>
    <lineage>
        <taxon>Eukaryota</taxon>
        <taxon>Metazoa</taxon>
        <taxon>Ecdysozoa</taxon>
        <taxon>Nematoda</taxon>
        <taxon>Chromadorea</taxon>
        <taxon>Rhabditida</taxon>
        <taxon>Tylenchina</taxon>
        <taxon>Panagrolaimomorpha</taxon>
        <taxon>Strongyloidoidea</taxon>
        <taxon>Strongyloididae</taxon>
        <taxon>Strongyloides</taxon>
    </lineage>
</organism>
<evidence type="ECO:0000256" key="4">
    <source>
        <dbReference type="ARBA" id="ARBA00022617"/>
    </source>
</evidence>
<evidence type="ECO:0000256" key="7">
    <source>
        <dbReference type="ARBA" id="ARBA00022737"/>
    </source>
</evidence>
<keyword evidence="18" id="KW-1185">Reference proteome</keyword>
<dbReference type="PROSITE" id="PS50222">
    <property type="entry name" value="EF_HAND_2"/>
    <property type="match status" value="2"/>
</dbReference>
<evidence type="ECO:0000256" key="3">
    <source>
        <dbReference type="ARBA" id="ARBA00008294"/>
    </source>
</evidence>
<evidence type="ECO:0000256" key="13">
    <source>
        <dbReference type="ARBA" id="ARBA00023211"/>
    </source>
</evidence>
<dbReference type="PANTHER" id="PTHR45668">
    <property type="entry name" value="SERINE/THREONINE-PROTEIN PHOSPHATASE 5-RELATED"/>
    <property type="match status" value="1"/>
</dbReference>
<evidence type="ECO:0000256" key="5">
    <source>
        <dbReference type="ARBA" id="ARBA00022692"/>
    </source>
</evidence>
<feature type="transmembrane region" description="Helical" evidence="16">
    <location>
        <begin position="901"/>
        <end position="922"/>
    </location>
</feature>
<dbReference type="InterPro" id="IPR034804">
    <property type="entry name" value="SQR/QFR_C/D"/>
</dbReference>
<dbReference type="CDD" id="cd03499">
    <property type="entry name" value="SQR_TypeC_SdhC"/>
    <property type="match status" value="1"/>
</dbReference>
<evidence type="ECO:0000313" key="19">
    <source>
        <dbReference type="WBParaSite" id="TCONS_00011305.p1"/>
    </source>
</evidence>
<dbReference type="InterPro" id="IPR002048">
    <property type="entry name" value="EF_hand_dom"/>
</dbReference>
<dbReference type="SUPFAM" id="SSF81343">
    <property type="entry name" value="Fumarate reductase respiratory complex transmembrane subunits"/>
    <property type="match status" value="1"/>
</dbReference>
<dbReference type="Proteomes" id="UP000035681">
    <property type="component" value="Unplaced"/>
</dbReference>
<evidence type="ECO:0000256" key="12">
    <source>
        <dbReference type="ARBA" id="ARBA00023136"/>
    </source>
</evidence>
<evidence type="ECO:0000256" key="9">
    <source>
        <dbReference type="ARBA" id="ARBA00022837"/>
    </source>
</evidence>
<keyword evidence="7" id="KW-0677">Repeat</keyword>
<keyword evidence="11" id="KW-0408">Iron</keyword>
<feature type="compositionally biased region" description="Low complexity" evidence="15">
    <location>
        <begin position="75"/>
        <end position="87"/>
    </location>
</feature>
<keyword evidence="9" id="KW-0106">Calcium</keyword>
<feature type="domain" description="EF-hand" evidence="17">
    <location>
        <begin position="699"/>
        <end position="734"/>
    </location>
</feature>
<dbReference type="InterPro" id="IPR014314">
    <property type="entry name" value="Succ_DH_cytb556"/>
</dbReference>
<protein>
    <recommendedName>
        <fullName evidence="14">Serine/threonine-protein phosphatase</fullName>
        <ecNumber evidence="14">3.1.3.16</ecNumber>
    </recommendedName>
</protein>
<dbReference type="SMART" id="SM00156">
    <property type="entry name" value="PP2Ac"/>
    <property type="match status" value="1"/>
</dbReference>
<evidence type="ECO:0000256" key="6">
    <source>
        <dbReference type="ARBA" id="ARBA00022723"/>
    </source>
</evidence>
<evidence type="ECO:0000259" key="17">
    <source>
        <dbReference type="PROSITE" id="PS50222"/>
    </source>
</evidence>
<proteinExistence type="inferred from homology"/>
<reference evidence="19" key="1">
    <citation type="submission" date="2024-02" db="UniProtKB">
        <authorList>
            <consortium name="WormBaseParasite"/>
        </authorList>
    </citation>
    <scope>IDENTIFICATION</scope>
</reference>
<keyword evidence="4" id="KW-0349">Heme</keyword>
<evidence type="ECO:0000256" key="16">
    <source>
        <dbReference type="SAM" id="Phobius"/>
    </source>
</evidence>
<dbReference type="InterPro" id="IPR018247">
    <property type="entry name" value="EF_Hand_1_Ca_BS"/>
</dbReference>
<dbReference type="AlphaFoldDB" id="A0AAF5DEQ7"/>
<evidence type="ECO:0000256" key="11">
    <source>
        <dbReference type="ARBA" id="ARBA00023004"/>
    </source>
</evidence>
<dbReference type="GO" id="GO:0004722">
    <property type="term" value="F:protein serine/threonine phosphatase activity"/>
    <property type="evidence" value="ECO:0007669"/>
    <property type="project" value="UniProtKB-EC"/>
</dbReference>
<evidence type="ECO:0000256" key="2">
    <source>
        <dbReference type="ARBA" id="ARBA00004370"/>
    </source>
</evidence>
<dbReference type="Gene3D" id="3.60.21.10">
    <property type="match status" value="1"/>
</dbReference>
<dbReference type="Gene3D" id="1.10.238.10">
    <property type="entry name" value="EF-hand"/>
    <property type="match status" value="1"/>
</dbReference>
<keyword evidence="12 16" id="KW-0472">Membrane</keyword>
<dbReference type="EC" id="3.1.3.16" evidence="14"/>
<evidence type="ECO:0000256" key="15">
    <source>
        <dbReference type="SAM" id="MobiDB-lite"/>
    </source>
</evidence>
<keyword evidence="10 16" id="KW-1133">Transmembrane helix</keyword>
<dbReference type="InterPro" id="IPR004843">
    <property type="entry name" value="Calcineurin-like_PHP"/>
</dbReference>
<dbReference type="PRINTS" id="PR00114">
    <property type="entry name" value="STPHPHTASE"/>
</dbReference>
<dbReference type="GO" id="GO:0009055">
    <property type="term" value="F:electron transfer activity"/>
    <property type="evidence" value="ECO:0007669"/>
    <property type="project" value="InterPro"/>
</dbReference>
<dbReference type="InterPro" id="IPR011992">
    <property type="entry name" value="EF-hand-dom_pair"/>
</dbReference>